<dbReference type="FunCoup" id="A0A6J0BYU9">
    <property type="interactions" value="126"/>
</dbReference>
<evidence type="ECO:0000259" key="2">
    <source>
        <dbReference type="Pfam" id="PF14786"/>
    </source>
</evidence>
<evidence type="ECO:0000313" key="4">
    <source>
        <dbReference type="RefSeq" id="XP_015519308.2"/>
    </source>
</evidence>
<dbReference type="RefSeq" id="XP_015519308.2">
    <property type="nucleotide sequence ID" value="XM_015663822.2"/>
</dbReference>
<sequence length="410" mass="45215">MDANTEIRKLRPAELYKLGRILTASDSWKMLMAIVPKEGTENVPKFSTEHFELIEQASRQQRKSAAEIFLEEWSTMGKRRPTLQSTLTLLVKAQLFKAADYIAVDLLHGQPPQRPLSGPAAPVIISDEEIEMLLNETASEHDEKLTCRISEPPENLDVILDGMSYPSELSYQNSTESKVLVTETLKNSDLMQFSVSSTKLCKNSHQNLNVDPESNLIQFSSNSVHDSTNSSLSILKQVQERSSVKHGHKDFRAPNNGVESSYDGANEFTTVSDYDQLELKSSELPAVVANLGNGIRTMYSELDSSELPQVVAEIGKRESPNPTELPAKLQSFGENTDVSTSSTSSDSSSSNSDTNAMNTYDNYSNDNIPICVNALLGSSENYELVTAELPQIVADLGRDQQFSFTDSKSG</sequence>
<feature type="domain" description="Tube Death" evidence="2">
    <location>
        <begin position="4"/>
        <end position="123"/>
    </location>
</feature>
<accession>A0A6J0BYU9</accession>
<dbReference type="InterPro" id="IPR029397">
    <property type="entry name" value="Tube_Death"/>
</dbReference>
<feature type="region of interest" description="Disordered" evidence="1">
    <location>
        <begin position="315"/>
        <end position="362"/>
    </location>
</feature>
<proteinExistence type="predicted"/>
<dbReference type="Proteomes" id="UP000829291">
    <property type="component" value="Chromosome 2"/>
</dbReference>
<name>A0A6J0BYU9_NEOLC</name>
<reference evidence="4" key="1">
    <citation type="submission" date="2025-08" db="UniProtKB">
        <authorList>
            <consortium name="RefSeq"/>
        </authorList>
    </citation>
    <scope>IDENTIFICATION</scope>
    <source>
        <tissue evidence="4">Thorax and Abdomen</tissue>
    </source>
</reference>
<gene>
    <name evidence="4" type="primary">LOC107223949</name>
</gene>
<dbReference type="InParanoid" id="A0A6J0BYU9"/>
<dbReference type="Pfam" id="PF14786">
    <property type="entry name" value="Death_2"/>
    <property type="match status" value="1"/>
</dbReference>
<feature type="region of interest" description="Disordered" evidence="1">
    <location>
        <begin position="243"/>
        <end position="264"/>
    </location>
</feature>
<dbReference type="GeneID" id="107223949"/>
<dbReference type="InterPro" id="IPR011029">
    <property type="entry name" value="DEATH-like_dom_sf"/>
</dbReference>
<evidence type="ECO:0000256" key="1">
    <source>
        <dbReference type="SAM" id="MobiDB-lite"/>
    </source>
</evidence>
<dbReference type="OrthoDB" id="4062651at2759"/>
<feature type="compositionally biased region" description="Low complexity" evidence="1">
    <location>
        <begin position="335"/>
        <end position="355"/>
    </location>
</feature>
<keyword evidence="3" id="KW-1185">Reference proteome</keyword>
<organism evidence="4">
    <name type="scientific">Neodiprion lecontei</name>
    <name type="common">Redheaded pine sawfly</name>
    <dbReference type="NCBI Taxonomy" id="441921"/>
    <lineage>
        <taxon>Eukaryota</taxon>
        <taxon>Metazoa</taxon>
        <taxon>Ecdysozoa</taxon>
        <taxon>Arthropoda</taxon>
        <taxon>Hexapoda</taxon>
        <taxon>Insecta</taxon>
        <taxon>Pterygota</taxon>
        <taxon>Neoptera</taxon>
        <taxon>Endopterygota</taxon>
        <taxon>Hymenoptera</taxon>
        <taxon>Tenthredinoidea</taxon>
        <taxon>Diprionidae</taxon>
        <taxon>Diprioninae</taxon>
        <taxon>Neodiprion</taxon>
    </lineage>
</organism>
<protein>
    <submittedName>
        <fullName evidence="4">Uncharacterized protein LOC107223949</fullName>
    </submittedName>
</protein>
<dbReference type="KEGG" id="nlo:107223949"/>
<evidence type="ECO:0000313" key="3">
    <source>
        <dbReference type="Proteomes" id="UP000829291"/>
    </source>
</evidence>
<dbReference type="SUPFAM" id="SSF47986">
    <property type="entry name" value="DEATH domain"/>
    <property type="match status" value="1"/>
</dbReference>
<dbReference type="Gene3D" id="1.10.533.10">
    <property type="entry name" value="Death Domain, Fas"/>
    <property type="match status" value="1"/>
</dbReference>
<dbReference type="CDD" id="cd08308">
    <property type="entry name" value="Death_Tube"/>
    <property type="match status" value="1"/>
</dbReference>